<protein>
    <submittedName>
        <fullName evidence="1">Sulfur carrier protein ThiS</fullName>
    </submittedName>
</protein>
<dbReference type="Pfam" id="PF02597">
    <property type="entry name" value="ThiS"/>
    <property type="match status" value="1"/>
</dbReference>
<keyword evidence="2" id="KW-1185">Reference proteome</keyword>
<accession>A0ABV7JT56</accession>
<dbReference type="Proteomes" id="UP001595526">
    <property type="component" value="Unassembled WGS sequence"/>
</dbReference>
<reference evidence="2" key="1">
    <citation type="journal article" date="2019" name="Int. J. Syst. Evol. Microbiol.">
        <title>The Global Catalogue of Microorganisms (GCM) 10K type strain sequencing project: providing services to taxonomists for standard genome sequencing and annotation.</title>
        <authorList>
            <consortium name="The Broad Institute Genomics Platform"/>
            <consortium name="The Broad Institute Genome Sequencing Center for Infectious Disease"/>
            <person name="Wu L."/>
            <person name="Ma J."/>
        </authorList>
    </citation>
    <scope>NUCLEOTIDE SEQUENCE [LARGE SCALE GENOMIC DNA]</scope>
    <source>
        <strain evidence="2">KCTC 52416</strain>
    </source>
</reference>
<dbReference type="SUPFAM" id="SSF54285">
    <property type="entry name" value="MoaD/ThiS"/>
    <property type="match status" value="1"/>
</dbReference>
<dbReference type="InterPro" id="IPR012675">
    <property type="entry name" value="Beta-grasp_dom_sf"/>
</dbReference>
<dbReference type="InterPro" id="IPR016155">
    <property type="entry name" value="Mopterin_synth/thiamin_S_b"/>
</dbReference>
<dbReference type="InterPro" id="IPR003749">
    <property type="entry name" value="ThiS/MoaD-like"/>
</dbReference>
<dbReference type="PANTHER" id="PTHR34472">
    <property type="entry name" value="SULFUR CARRIER PROTEIN THIS"/>
    <property type="match status" value="1"/>
</dbReference>
<name>A0ABV7JT56_9SPHI</name>
<evidence type="ECO:0000313" key="1">
    <source>
        <dbReference type="EMBL" id="MFC3198462.1"/>
    </source>
</evidence>
<organism evidence="1 2">
    <name type="scientific">Parapedobacter deserti</name>
    <dbReference type="NCBI Taxonomy" id="1912957"/>
    <lineage>
        <taxon>Bacteria</taxon>
        <taxon>Pseudomonadati</taxon>
        <taxon>Bacteroidota</taxon>
        <taxon>Sphingobacteriia</taxon>
        <taxon>Sphingobacteriales</taxon>
        <taxon>Sphingobacteriaceae</taxon>
        <taxon>Parapedobacter</taxon>
    </lineage>
</organism>
<proteinExistence type="predicted"/>
<dbReference type="EMBL" id="JBHRTA010000037">
    <property type="protein sequence ID" value="MFC3198462.1"/>
    <property type="molecule type" value="Genomic_DNA"/>
</dbReference>
<dbReference type="InterPro" id="IPR010035">
    <property type="entry name" value="Thi_S"/>
</dbReference>
<dbReference type="CDD" id="cd00565">
    <property type="entry name" value="Ubl_ThiS"/>
    <property type="match status" value="1"/>
</dbReference>
<dbReference type="Gene3D" id="3.10.20.30">
    <property type="match status" value="1"/>
</dbReference>
<comment type="caution">
    <text evidence="1">The sequence shown here is derived from an EMBL/GenBank/DDBJ whole genome shotgun (WGS) entry which is preliminary data.</text>
</comment>
<sequence length="93" mass="10147">MPAKGKVMDLSPFVVPKALSEHNMPDMEVIINHQKISIQPDASLVKVLCDYGITQSKGIAIAVNESVIPQKYWESTSLRQGDRLTIIKAAQGG</sequence>
<gene>
    <name evidence="1" type="primary">thiS</name>
    <name evidence="1" type="ORF">ACFOET_12630</name>
</gene>
<dbReference type="RefSeq" id="WP_379023136.1">
    <property type="nucleotide sequence ID" value="NZ_JBHRTA010000037.1"/>
</dbReference>
<dbReference type="PANTHER" id="PTHR34472:SF1">
    <property type="entry name" value="SULFUR CARRIER PROTEIN THIS"/>
    <property type="match status" value="1"/>
</dbReference>
<evidence type="ECO:0000313" key="2">
    <source>
        <dbReference type="Proteomes" id="UP001595526"/>
    </source>
</evidence>
<dbReference type="NCBIfam" id="TIGR01683">
    <property type="entry name" value="thiS"/>
    <property type="match status" value="1"/>
</dbReference>